<keyword evidence="4" id="KW-0547">Nucleotide-binding</keyword>
<dbReference type="InterPro" id="IPR029055">
    <property type="entry name" value="Ntn_hydrolases_N"/>
</dbReference>
<feature type="region of interest" description="Disordered" evidence="8">
    <location>
        <begin position="655"/>
        <end position="674"/>
    </location>
</feature>
<dbReference type="InterPro" id="IPR014729">
    <property type="entry name" value="Rossmann-like_a/b/a_fold"/>
</dbReference>
<evidence type="ECO:0000313" key="11">
    <source>
        <dbReference type="Proteomes" id="UP000598032"/>
    </source>
</evidence>
<evidence type="ECO:0000313" key="10">
    <source>
        <dbReference type="EMBL" id="CAD6524742.1"/>
    </source>
</evidence>
<keyword evidence="10" id="KW-0436">Ligase</keyword>
<keyword evidence="6" id="KW-0315">Glutamine amidotransferase</keyword>
<dbReference type="Proteomes" id="UP000598032">
    <property type="component" value="Unassembled WGS sequence"/>
</dbReference>
<sequence length="674" mass="75728">MCGIVGFLGGRWSADLSPIRTIRMMADAIAHRGPDCAGSWCDQTRRLAFGHRRLSIQDLSEAGHQPMLSHSGRYVIVFNGEIYNQRELRVQLERSGQAPRWRGSSDTETLVACFDAWDIQTTVQRCAGMFAFAVWDRMTSTLMLARDRLGEKPLYYGWQGQGDSTTFLFGSELKAVRAHPAFEGKINRGALSLQLRHGCVPAPYSIYDGIFKLESGCLLSISLDAREPKVWPYWSAVATVENGIAQRFTGTPEQAVDQLEALLRKSVSQCMISDVPLGAFLSGGIDSSTIVALMQAQSARPVRTFTIGFHEPGYDEATLAKAVARHLGTDHTQLYVTADQAMGVIERLPTFYDEPFSDVSQIPTILVAQLARQHVTVSLSGDAGDELFCGYTRYQRSARIWNKMSHVPAPLRRLAMKGVAAVSPNVWNSMADAVRPMLPASLHKANIGDKMHKAAAIISSDSFDELYLRMMSQWDNPARTVIAGFEPSTLLTDNAPAFNGVSGMQRMMALDMITYLPDDILTKVDRAAMGVSLETRMPFLDHRVVEFAWRVPQSMKIRDGESKWILRQVLHRHVPRRLVERPKMGFGVPIGHWLRGHLREWAETLLDPARLRREGYFDPAIVRLKWKQHLSSEHNWQGQLWNVLMFQSWLENQQTQTNSAHSTNEDTDDARQIL</sequence>
<comment type="caution">
    <text evidence="10">The sequence shown here is derived from an EMBL/GenBank/DDBJ whole genome shotgun (WGS) entry which is preliminary data.</text>
</comment>
<protein>
    <recommendedName>
        <fullName evidence="3">asparagine synthase (glutamine-hydrolyzing)</fullName>
        <ecNumber evidence="3">6.3.5.4</ecNumber>
    </recommendedName>
</protein>
<evidence type="ECO:0000256" key="1">
    <source>
        <dbReference type="ARBA" id="ARBA00005187"/>
    </source>
</evidence>
<evidence type="ECO:0000256" key="7">
    <source>
        <dbReference type="ARBA" id="ARBA00048741"/>
    </source>
</evidence>
<dbReference type="RefSeq" id="WP_201641789.1">
    <property type="nucleotide sequence ID" value="NZ_CAJHCP010000003.1"/>
</dbReference>
<keyword evidence="5" id="KW-0067">ATP-binding</keyword>
<keyword evidence="11" id="KW-1185">Reference proteome</keyword>
<dbReference type="NCBIfam" id="TIGR01536">
    <property type="entry name" value="asn_synth_AEB"/>
    <property type="match status" value="1"/>
</dbReference>
<dbReference type="EC" id="6.3.5.4" evidence="3"/>
<comment type="similarity">
    <text evidence="2">Belongs to the asparagine synthetase family.</text>
</comment>
<feature type="domain" description="Glutamine amidotransferase type-2" evidence="9">
    <location>
        <begin position="2"/>
        <end position="224"/>
    </location>
</feature>
<dbReference type="Gene3D" id="3.60.20.10">
    <property type="entry name" value="Glutamine Phosphoribosylpyrophosphate, subunit 1, domain 1"/>
    <property type="match status" value="1"/>
</dbReference>
<gene>
    <name evidence="10" type="primary">asnB</name>
    <name evidence="10" type="ORF">LMG28140_01676</name>
</gene>
<evidence type="ECO:0000256" key="8">
    <source>
        <dbReference type="SAM" id="MobiDB-lite"/>
    </source>
</evidence>
<dbReference type="InterPro" id="IPR033738">
    <property type="entry name" value="AsnB_N"/>
</dbReference>
<dbReference type="Gene3D" id="3.40.50.620">
    <property type="entry name" value="HUPs"/>
    <property type="match status" value="1"/>
</dbReference>
<dbReference type="CDD" id="cd00712">
    <property type="entry name" value="AsnB"/>
    <property type="match status" value="1"/>
</dbReference>
<comment type="pathway">
    <text evidence="1">Amino-acid biosynthesis; L-asparagine biosynthesis; L-asparagine from L-aspartate (L-Gln route): step 1/1.</text>
</comment>
<dbReference type="Pfam" id="PF13537">
    <property type="entry name" value="GATase_7"/>
    <property type="match status" value="1"/>
</dbReference>
<dbReference type="PIRSF" id="PIRSF001589">
    <property type="entry name" value="Asn_synthetase_glu-h"/>
    <property type="match status" value="1"/>
</dbReference>
<reference evidence="10 11" key="1">
    <citation type="submission" date="2020-10" db="EMBL/GenBank/DDBJ databases">
        <authorList>
            <person name="Peeters C."/>
        </authorList>
    </citation>
    <scope>NUCLEOTIDE SEQUENCE [LARGE SCALE GENOMIC DNA]</scope>
    <source>
        <strain evidence="10 11">LMG 28140</strain>
    </source>
</reference>
<evidence type="ECO:0000256" key="3">
    <source>
        <dbReference type="ARBA" id="ARBA00012737"/>
    </source>
</evidence>
<dbReference type="CDD" id="cd01991">
    <property type="entry name" value="Asn_synthase_B_C"/>
    <property type="match status" value="1"/>
</dbReference>
<dbReference type="SUPFAM" id="SSF56235">
    <property type="entry name" value="N-terminal nucleophile aminohydrolases (Ntn hydrolases)"/>
    <property type="match status" value="1"/>
</dbReference>
<dbReference type="InterPro" id="IPR017932">
    <property type="entry name" value="GATase_2_dom"/>
</dbReference>
<dbReference type="PROSITE" id="PS51278">
    <property type="entry name" value="GATASE_TYPE_2"/>
    <property type="match status" value="1"/>
</dbReference>
<evidence type="ECO:0000256" key="2">
    <source>
        <dbReference type="ARBA" id="ARBA00005752"/>
    </source>
</evidence>
<dbReference type="Pfam" id="PF00733">
    <property type="entry name" value="Asn_synthase"/>
    <property type="match status" value="1"/>
</dbReference>
<proteinExistence type="inferred from homology"/>
<evidence type="ECO:0000256" key="6">
    <source>
        <dbReference type="ARBA" id="ARBA00022962"/>
    </source>
</evidence>
<dbReference type="InterPro" id="IPR001962">
    <property type="entry name" value="Asn_synthase"/>
</dbReference>
<comment type="catalytic activity">
    <reaction evidence="7">
        <text>L-aspartate + L-glutamine + ATP + H2O = L-asparagine + L-glutamate + AMP + diphosphate + H(+)</text>
        <dbReference type="Rhea" id="RHEA:12228"/>
        <dbReference type="ChEBI" id="CHEBI:15377"/>
        <dbReference type="ChEBI" id="CHEBI:15378"/>
        <dbReference type="ChEBI" id="CHEBI:29985"/>
        <dbReference type="ChEBI" id="CHEBI:29991"/>
        <dbReference type="ChEBI" id="CHEBI:30616"/>
        <dbReference type="ChEBI" id="CHEBI:33019"/>
        <dbReference type="ChEBI" id="CHEBI:58048"/>
        <dbReference type="ChEBI" id="CHEBI:58359"/>
        <dbReference type="ChEBI" id="CHEBI:456215"/>
        <dbReference type="EC" id="6.3.5.4"/>
    </reaction>
</comment>
<dbReference type="PANTHER" id="PTHR43284">
    <property type="entry name" value="ASPARAGINE SYNTHETASE (GLUTAMINE-HYDROLYZING)"/>
    <property type="match status" value="1"/>
</dbReference>
<dbReference type="GO" id="GO:0004066">
    <property type="term" value="F:asparagine synthase (glutamine-hydrolyzing) activity"/>
    <property type="evidence" value="ECO:0007669"/>
    <property type="project" value="UniProtKB-EC"/>
</dbReference>
<evidence type="ECO:0000259" key="9">
    <source>
        <dbReference type="PROSITE" id="PS51278"/>
    </source>
</evidence>
<organism evidence="10 11">
    <name type="scientific">Paraburkholderia metrosideri</name>
    <dbReference type="NCBI Taxonomy" id="580937"/>
    <lineage>
        <taxon>Bacteria</taxon>
        <taxon>Pseudomonadati</taxon>
        <taxon>Pseudomonadota</taxon>
        <taxon>Betaproteobacteria</taxon>
        <taxon>Burkholderiales</taxon>
        <taxon>Burkholderiaceae</taxon>
        <taxon>Paraburkholderia</taxon>
    </lineage>
</organism>
<dbReference type="PANTHER" id="PTHR43284:SF1">
    <property type="entry name" value="ASPARAGINE SYNTHETASE"/>
    <property type="match status" value="1"/>
</dbReference>
<evidence type="ECO:0000256" key="4">
    <source>
        <dbReference type="ARBA" id="ARBA00022741"/>
    </source>
</evidence>
<dbReference type="EMBL" id="CAJHCP010000003">
    <property type="protein sequence ID" value="CAD6524742.1"/>
    <property type="molecule type" value="Genomic_DNA"/>
</dbReference>
<evidence type="ECO:0000256" key="5">
    <source>
        <dbReference type="ARBA" id="ARBA00022840"/>
    </source>
</evidence>
<dbReference type="SUPFAM" id="SSF52402">
    <property type="entry name" value="Adenine nucleotide alpha hydrolases-like"/>
    <property type="match status" value="1"/>
</dbReference>
<accession>A0ABM8NGZ7</accession>
<dbReference type="InterPro" id="IPR006426">
    <property type="entry name" value="Asn_synth_AEB"/>
</dbReference>
<name>A0ABM8NGZ7_9BURK</name>
<dbReference type="InterPro" id="IPR051786">
    <property type="entry name" value="ASN_synthetase/amidase"/>
</dbReference>